<gene>
    <name evidence="1" type="ORF">GK091_12910</name>
</gene>
<keyword evidence="2" id="KW-1185">Reference proteome</keyword>
<evidence type="ECO:0000313" key="1">
    <source>
        <dbReference type="EMBL" id="NEU67783.1"/>
    </source>
</evidence>
<name>A0A6M0ILL0_9BACT</name>
<dbReference type="Proteomes" id="UP000477386">
    <property type="component" value="Unassembled WGS sequence"/>
</dbReference>
<dbReference type="PROSITE" id="PS51257">
    <property type="entry name" value="PROKAR_LIPOPROTEIN"/>
    <property type="match status" value="1"/>
</dbReference>
<dbReference type="AlphaFoldDB" id="A0A6M0ILL0"/>
<accession>A0A6M0ILL0</accession>
<evidence type="ECO:0000313" key="2">
    <source>
        <dbReference type="Proteomes" id="UP000477386"/>
    </source>
</evidence>
<dbReference type="RefSeq" id="WP_164038425.1">
    <property type="nucleotide sequence ID" value="NZ_JAAGNZ010000001.1"/>
</dbReference>
<organism evidence="1 2">
    <name type="scientific">Spirosoma agri</name>
    <dbReference type="NCBI Taxonomy" id="1987381"/>
    <lineage>
        <taxon>Bacteria</taxon>
        <taxon>Pseudomonadati</taxon>
        <taxon>Bacteroidota</taxon>
        <taxon>Cytophagia</taxon>
        <taxon>Cytophagales</taxon>
        <taxon>Cytophagaceae</taxon>
        <taxon>Spirosoma</taxon>
    </lineage>
</organism>
<evidence type="ECO:0008006" key="3">
    <source>
        <dbReference type="Google" id="ProtNLM"/>
    </source>
</evidence>
<proteinExistence type="predicted"/>
<dbReference type="EMBL" id="JAAGNZ010000001">
    <property type="protein sequence ID" value="NEU67783.1"/>
    <property type="molecule type" value="Genomic_DNA"/>
</dbReference>
<reference evidence="1 2" key="1">
    <citation type="submission" date="2020-02" db="EMBL/GenBank/DDBJ databases">
        <title>Draft genome sequence of two Spirosoma agri KCTC 52727 and Spirosoma terrae KCTC 52035.</title>
        <authorList>
            <person name="Rojas J."/>
            <person name="Ambika Manirajan B."/>
            <person name="Ratering S."/>
            <person name="Suarez C."/>
            <person name="Schnell S."/>
        </authorList>
    </citation>
    <scope>NUCLEOTIDE SEQUENCE [LARGE SCALE GENOMIC DNA]</scope>
    <source>
        <strain evidence="1 2">KCTC 52727</strain>
    </source>
</reference>
<comment type="caution">
    <text evidence="1">The sequence shown here is derived from an EMBL/GenBank/DDBJ whole genome shotgun (WGS) entry which is preliminary data.</text>
</comment>
<sequence length="247" mass="26434">MKKEKPALLLLFLLLTGCFNPDKYLQPVDYKDLVQFVRPLSRTIVADDSSSTLVEVTFPANVTDSNKTVTINTTTGYFADNGKRSIQLPSKIIKSEGENKRVSSVRLKGGVIEGDAIITAKVGDTPSADTLTVKFLKAYPTQIKLDLSSFSVKSSFGSELTLTATVSRKKGKPSVGNLVSFSVINALSGNSIGEFRSLNDLSNDKGVATVIFGIKDDCCIGDARAVVSVKDSLGNTLTTSKNIAITK</sequence>
<protein>
    <recommendedName>
        <fullName evidence="3">Big-1 domain-containing protein</fullName>
    </recommendedName>
</protein>